<evidence type="ECO:0000313" key="1">
    <source>
        <dbReference type="EMBL" id="KAH0548197.1"/>
    </source>
</evidence>
<organism evidence="1 2">
    <name type="scientific">Trichoglossum hirsutum</name>
    <dbReference type="NCBI Taxonomy" id="265104"/>
    <lineage>
        <taxon>Eukaryota</taxon>
        <taxon>Fungi</taxon>
        <taxon>Dikarya</taxon>
        <taxon>Ascomycota</taxon>
        <taxon>Pezizomycotina</taxon>
        <taxon>Geoglossomycetes</taxon>
        <taxon>Geoglossales</taxon>
        <taxon>Geoglossaceae</taxon>
        <taxon>Trichoglossum</taxon>
    </lineage>
</organism>
<keyword evidence="2" id="KW-1185">Reference proteome</keyword>
<comment type="caution">
    <text evidence="1">The sequence shown here is derived from an EMBL/GenBank/DDBJ whole genome shotgun (WGS) entry which is preliminary data.</text>
</comment>
<dbReference type="EMBL" id="JAGHQM010002748">
    <property type="protein sequence ID" value="KAH0548197.1"/>
    <property type="molecule type" value="Genomic_DNA"/>
</dbReference>
<sequence length="245" mass="28258">MVEAAAHTQTLRYQRVLLAIRDEWAELPGIFQIRIHRILEEDLVEQKRQSESPPGYEPRVRRRAVEVELPPIQPTLQASASTATVQETSSPMAEDLETFLDDPSSGEYPMIKHFTLPGHVCFDERCVTHPERTASLPRKARDLRYADSLEKDTWRNCYEDTCMKYARPKYQYCWFPRNGECQFANERQCTNHECIKHMPGKWERQDWPGMTAAEVEVLEDQTSSLPAIARACGGYGVQTKTDIHT</sequence>
<reference evidence="1" key="1">
    <citation type="submission" date="2021-03" db="EMBL/GenBank/DDBJ databases">
        <title>Comparative genomics and phylogenomic investigation of the class Geoglossomycetes provide insights into ecological specialization and systematics.</title>
        <authorList>
            <person name="Melie T."/>
            <person name="Pirro S."/>
            <person name="Miller A.N."/>
            <person name="Quandt A."/>
        </authorList>
    </citation>
    <scope>NUCLEOTIDE SEQUENCE</scope>
    <source>
        <strain evidence="1">CAQ_001_2017</strain>
    </source>
</reference>
<dbReference type="Proteomes" id="UP000750711">
    <property type="component" value="Unassembled WGS sequence"/>
</dbReference>
<name>A0A9P8IIZ9_9PEZI</name>
<accession>A0A9P8IIZ9</accession>
<protein>
    <submittedName>
        <fullName evidence="1">Uncharacterized protein</fullName>
    </submittedName>
</protein>
<proteinExistence type="predicted"/>
<evidence type="ECO:0000313" key="2">
    <source>
        <dbReference type="Proteomes" id="UP000750711"/>
    </source>
</evidence>
<gene>
    <name evidence="1" type="ORF">GP486_008086</name>
</gene>
<dbReference type="AlphaFoldDB" id="A0A9P8IIZ9"/>